<dbReference type="GO" id="GO:0030154">
    <property type="term" value="P:cell differentiation"/>
    <property type="evidence" value="ECO:0007669"/>
    <property type="project" value="TreeGrafter"/>
</dbReference>
<dbReference type="AlphaFoldDB" id="A0A1B1EWD8"/>
<dbReference type="GO" id="GO:0000978">
    <property type="term" value="F:RNA polymerase II cis-regulatory region sequence-specific DNA binding"/>
    <property type="evidence" value="ECO:0007669"/>
    <property type="project" value="TreeGrafter"/>
</dbReference>
<keyword evidence="1 3" id="KW-0238">DNA-binding</keyword>
<name>A0A1B1EWD8_9GLOM</name>
<gene>
    <name evidence="5" type="primary">HMG33</name>
</gene>
<dbReference type="GO" id="GO:0001228">
    <property type="term" value="F:DNA-binding transcription activator activity, RNA polymerase II-specific"/>
    <property type="evidence" value="ECO:0007669"/>
    <property type="project" value="TreeGrafter"/>
</dbReference>
<dbReference type="PANTHER" id="PTHR10270">
    <property type="entry name" value="SOX TRANSCRIPTION FACTOR"/>
    <property type="match status" value="1"/>
</dbReference>
<dbReference type="SUPFAM" id="SSF47095">
    <property type="entry name" value="HMG-box"/>
    <property type="match status" value="1"/>
</dbReference>
<organism evidence="5">
    <name type="scientific">Rhizophagus irregularis</name>
    <dbReference type="NCBI Taxonomy" id="588596"/>
    <lineage>
        <taxon>Eukaryota</taxon>
        <taxon>Fungi</taxon>
        <taxon>Fungi incertae sedis</taxon>
        <taxon>Mucoromycota</taxon>
        <taxon>Glomeromycotina</taxon>
        <taxon>Glomeromycetes</taxon>
        <taxon>Glomerales</taxon>
        <taxon>Glomeraceae</taxon>
        <taxon>Rhizophagus</taxon>
    </lineage>
</organism>
<dbReference type="InterPro" id="IPR036910">
    <property type="entry name" value="HMG_box_dom_sf"/>
</dbReference>
<dbReference type="GO" id="GO:0005634">
    <property type="term" value="C:nucleus"/>
    <property type="evidence" value="ECO:0007669"/>
    <property type="project" value="UniProtKB-UniRule"/>
</dbReference>
<evidence type="ECO:0000313" key="5">
    <source>
        <dbReference type="EMBL" id="ANQ33126.1"/>
    </source>
</evidence>
<keyword evidence="3" id="KW-0539">Nucleus</keyword>
<dbReference type="EMBL" id="KT211934">
    <property type="protein sequence ID" value="ANQ33126.1"/>
    <property type="molecule type" value="Genomic_DNA"/>
</dbReference>
<evidence type="ECO:0000256" key="1">
    <source>
        <dbReference type="ARBA" id="ARBA00023125"/>
    </source>
</evidence>
<sequence>MTNFHTPAFSIHSENNSLIIPTSDTSLLILPHSPIDTIDTSFLFAPHSPSSTSSDAASTSCSSGCNSPTVSDNEDLFVPMEQLNNVKRLLRMFPPPMSAVEFINKNPFHASDGHIKRPSNNFILFRKIAHDQKNQTTALSDYNERQFSQIIGKIWKGLSQGEREEYKQLGKEVAEMHKKMFPKYKYQPKRDKAAWKHFNPENNNSNLKSKRKIKVKLQKNQETTCDIPKINLNIPQQQHNQQQQQQIVPDNTLDYTIPVVGLDQMGQMGQMGQMSPIDQLYYQQSYPMDYFNEEYWMQQI</sequence>
<dbReference type="Gene3D" id="1.10.30.10">
    <property type="entry name" value="High mobility group box domain"/>
    <property type="match status" value="1"/>
</dbReference>
<evidence type="ECO:0000256" key="3">
    <source>
        <dbReference type="PROSITE-ProRule" id="PRU00267"/>
    </source>
</evidence>
<dbReference type="PANTHER" id="PTHR10270:SF161">
    <property type="entry name" value="SEX-DETERMINING REGION Y PROTEIN"/>
    <property type="match status" value="1"/>
</dbReference>
<feature type="domain" description="HMG box" evidence="4">
    <location>
        <begin position="115"/>
        <end position="185"/>
    </location>
</feature>
<protein>
    <submittedName>
        <fullName evidence="5">MATA-HMG</fullName>
    </submittedName>
</protein>
<feature type="DNA-binding region" description="HMG box" evidence="3">
    <location>
        <begin position="115"/>
        <end position="185"/>
    </location>
</feature>
<evidence type="ECO:0000256" key="2">
    <source>
        <dbReference type="ARBA" id="ARBA00023163"/>
    </source>
</evidence>
<dbReference type="VEuPathDB" id="FungiDB:RhiirA1_328292"/>
<keyword evidence="2" id="KW-0804">Transcription</keyword>
<dbReference type="CDD" id="cd01389">
    <property type="entry name" value="HMG-box_ROX1-like"/>
    <property type="match status" value="1"/>
</dbReference>
<dbReference type="InterPro" id="IPR050140">
    <property type="entry name" value="SRY-related_HMG-box_TF-like"/>
</dbReference>
<dbReference type="SMART" id="SM00398">
    <property type="entry name" value="HMG"/>
    <property type="match status" value="1"/>
</dbReference>
<dbReference type="OrthoDB" id="6247875at2759"/>
<dbReference type="PROSITE" id="PS50118">
    <property type="entry name" value="HMG_BOX_2"/>
    <property type="match status" value="1"/>
</dbReference>
<accession>A0A1B1EWD8</accession>
<evidence type="ECO:0000259" key="4">
    <source>
        <dbReference type="PROSITE" id="PS50118"/>
    </source>
</evidence>
<dbReference type="Pfam" id="PF00505">
    <property type="entry name" value="HMG_box"/>
    <property type="match status" value="1"/>
</dbReference>
<dbReference type="VEuPathDB" id="FungiDB:RhiirFUN_008673"/>
<dbReference type="VEuPathDB" id="FungiDB:FUN_008302"/>
<proteinExistence type="predicted"/>
<reference evidence="5" key="1">
    <citation type="submission" date="2015-06" db="EMBL/GenBank/DDBJ databases">
        <title>Evolution and Diversity of Sexually-Related Genes in an Arbuscular Mycorrhizal Fungi.</title>
        <authorList>
            <person name="Charron P."/>
            <person name="Marton T."/>
            <person name="Corradi N."/>
        </authorList>
    </citation>
    <scope>NUCLEOTIDE SEQUENCE</scope>
    <source>
        <strain evidence="5">A4</strain>
    </source>
</reference>
<dbReference type="InterPro" id="IPR009071">
    <property type="entry name" value="HMG_box_dom"/>
</dbReference>